<sequence length="324" mass="32876">MSFGRGSGAIALGAGVSAGLVWGLAFVLPDLLTGWSAVAVTAGRYLAYGVLSLGLFVVGGAGIRRIARRHWAPALGFGIAGNAGYYLLLVIGIQTVGAPVTNMVIGCIPVVMALVGNRVSRLCSWRSLALPVTLVAAGLVVVNGLEISGAQATEPTSVATKVFGLLACAGAVAMWTWYGIANARFMAENPDVPAGQWATVVGVATGAVTVVALPLAAVTGQLSVAPGGTGVAGFVVVALVLGVLVSWVATWLWNAASAKLSPTVAGMLVNVETLSGYTYVYAARQEWPPLGQVLGFALIMVGVVLVIRVQQRAAAGEPVPVGQS</sequence>
<dbReference type="GO" id="GO:0016020">
    <property type="term" value="C:membrane"/>
    <property type="evidence" value="ECO:0007669"/>
    <property type="project" value="InterPro"/>
</dbReference>
<keyword evidence="2" id="KW-0812">Transmembrane</keyword>
<feature type="transmembrane region" description="Helical" evidence="2">
    <location>
        <begin position="7"/>
        <end position="25"/>
    </location>
</feature>
<feature type="transmembrane region" description="Helical" evidence="2">
    <location>
        <begin position="162"/>
        <end position="185"/>
    </location>
</feature>
<dbReference type="OrthoDB" id="4630069at2"/>
<proteinExistence type="inferred from homology"/>
<reference evidence="5" key="1">
    <citation type="submission" date="2016-10" db="EMBL/GenBank/DDBJ databases">
        <authorList>
            <person name="Varghese N."/>
            <person name="Submissions S."/>
        </authorList>
    </citation>
    <scope>NUCLEOTIDE SEQUENCE [LARGE SCALE GENOMIC DNA]</scope>
    <source>
        <strain evidence="5">DSM 44437</strain>
    </source>
</reference>
<dbReference type="EMBL" id="FOFV01000017">
    <property type="protein sequence ID" value="SES16789.1"/>
    <property type="molecule type" value="Genomic_DNA"/>
</dbReference>
<keyword evidence="2" id="KW-0472">Membrane</keyword>
<feature type="transmembrane region" description="Helical" evidence="2">
    <location>
        <begin position="230"/>
        <end position="252"/>
    </location>
</feature>
<keyword evidence="5" id="KW-1185">Reference proteome</keyword>
<keyword evidence="2" id="KW-1133">Transmembrane helix</keyword>
<feature type="transmembrane region" description="Helical" evidence="2">
    <location>
        <begin position="45"/>
        <end position="63"/>
    </location>
</feature>
<feature type="transmembrane region" description="Helical" evidence="2">
    <location>
        <begin position="289"/>
        <end position="307"/>
    </location>
</feature>
<feature type="transmembrane region" description="Helical" evidence="2">
    <location>
        <begin position="128"/>
        <end position="150"/>
    </location>
</feature>
<protein>
    <submittedName>
        <fullName evidence="4">EamA-like transporter family protein</fullName>
    </submittedName>
</protein>
<accession>A0A1H9V5G1</accession>
<dbReference type="AlphaFoldDB" id="A0A1H9V5G1"/>
<name>A0A1H9V5G1_9PSEU</name>
<evidence type="ECO:0000313" key="4">
    <source>
        <dbReference type="EMBL" id="SES16789.1"/>
    </source>
</evidence>
<feature type="transmembrane region" description="Helical" evidence="2">
    <location>
        <begin position="75"/>
        <end position="93"/>
    </location>
</feature>
<evidence type="ECO:0000313" key="5">
    <source>
        <dbReference type="Proteomes" id="UP000199503"/>
    </source>
</evidence>
<dbReference type="Pfam" id="PF00892">
    <property type="entry name" value="EamA"/>
    <property type="match status" value="2"/>
</dbReference>
<feature type="transmembrane region" description="Helical" evidence="2">
    <location>
        <begin position="264"/>
        <end position="283"/>
    </location>
</feature>
<dbReference type="Proteomes" id="UP000199503">
    <property type="component" value="Unassembled WGS sequence"/>
</dbReference>
<dbReference type="RefSeq" id="WP_089922583.1">
    <property type="nucleotide sequence ID" value="NZ_FOFV01000017.1"/>
</dbReference>
<comment type="similarity">
    <text evidence="1">Belongs to the EamA transporter family.</text>
</comment>
<feature type="domain" description="EamA" evidence="3">
    <location>
        <begin position="14"/>
        <end position="117"/>
    </location>
</feature>
<feature type="domain" description="EamA" evidence="3">
    <location>
        <begin position="163"/>
        <end position="307"/>
    </location>
</feature>
<dbReference type="STRING" id="65499.SAMN04488000_11730"/>
<dbReference type="InterPro" id="IPR000620">
    <property type="entry name" value="EamA_dom"/>
</dbReference>
<feature type="transmembrane region" description="Helical" evidence="2">
    <location>
        <begin position="99"/>
        <end position="116"/>
    </location>
</feature>
<evidence type="ECO:0000256" key="1">
    <source>
        <dbReference type="ARBA" id="ARBA00007362"/>
    </source>
</evidence>
<feature type="transmembrane region" description="Helical" evidence="2">
    <location>
        <begin position="197"/>
        <end position="218"/>
    </location>
</feature>
<evidence type="ECO:0000256" key="2">
    <source>
        <dbReference type="SAM" id="Phobius"/>
    </source>
</evidence>
<organism evidence="4 5">
    <name type="scientific">Lentzea albida</name>
    <dbReference type="NCBI Taxonomy" id="65499"/>
    <lineage>
        <taxon>Bacteria</taxon>
        <taxon>Bacillati</taxon>
        <taxon>Actinomycetota</taxon>
        <taxon>Actinomycetes</taxon>
        <taxon>Pseudonocardiales</taxon>
        <taxon>Pseudonocardiaceae</taxon>
        <taxon>Lentzea</taxon>
    </lineage>
</organism>
<evidence type="ECO:0000259" key="3">
    <source>
        <dbReference type="Pfam" id="PF00892"/>
    </source>
</evidence>
<gene>
    <name evidence="4" type="ORF">SAMN04488000_11730</name>
</gene>